<dbReference type="RefSeq" id="WP_285673405.1">
    <property type="nucleotide sequence ID" value="NZ_BSYI01000034.1"/>
</dbReference>
<feature type="transmembrane region" description="Helical" evidence="5">
    <location>
        <begin position="108"/>
        <end position="127"/>
    </location>
</feature>
<accession>A0ABQ6LRZ8</accession>
<evidence type="ECO:0000256" key="4">
    <source>
        <dbReference type="ARBA" id="ARBA00023136"/>
    </source>
</evidence>
<dbReference type="Proteomes" id="UP001239909">
    <property type="component" value="Unassembled WGS sequence"/>
</dbReference>
<feature type="transmembrane region" description="Helical" evidence="5">
    <location>
        <begin position="42"/>
        <end position="66"/>
    </location>
</feature>
<keyword evidence="4 5" id="KW-0472">Membrane</keyword>
<dbReference type="Pfam" id="PF01699">
    <property type="entry name" value="Na_Ca_ex"/>
    <property type="match status" value="2"/>
</dbReference>
<evidence type="ECO:0000259" key="6">
    <source>
        <dbReference type="Pfam" id="PF01699"/>
    </source>
</evidence>
<dbReference type="EMBL" id="BSYI01000034">
    <property type="protein sequence ID" value="GMG84366.1"/>
    <property type="molecule type" value="Genomic_DNA"/>
</dbReference>
<dbReference type="Gene3D" id="1.20.1420.30">
    <property type="entry name" value="NCX, central ion-binding region"/>
    <property type="match status" value="2"/>
</dbReference>
<sequence>MTADLWFSIVALPASLALLIMASDFFLTGAIAIAGRLNLPEFVVGSVIVAVGTSAPELAINIAAGLEGQGDIVISNLVGSNIVNVCLGIGLAGLFVAYGPIGGEYTRALVIGLAASLALLAVTVMTGSGDHAVIPRVAGIGLTILFVVYVWQSLNGGGSAGAEADPGFSGPEKSLAASLALLVGGCVAMAFLADMAVGSAVAISTYLGIPEAVIGATVIAAGGSLPEVFSCISAARKGRPNIVFGNIAGSQIFNLLGILGVTALVTEIVYSRHLAIDTALLVVATLVLLALARSAPARRVLPVALLAIYGIYGGYLVYVSG</sequence>
<feature type="transmembrane region" description="Helical" evidence="5">
    <location>
        <begin position="270"/>
        <end position="292"/>
    </location>
</feature>
<feature type="transmembrane region" description="Helical" evidence="5">
    <location>
        <begin position="242"/>
        <end position="264"/>
    </location>
</feature>
<dbReference type="InterPro" id="IPR044880">
    <property type="entry name" value="NCX_ion-bd_dom_sf"/>
</dbReference>
<dbReference type="InterPro" id="IPR004837">
    <property type="entry name" value="NaCa_Exmemb"/>
</dbReference>
<gene>
    <name evidence="7" type="ORF">LNKW23_35810</name>
</gene>
<dbReference type="InterPro" id="IPR004481">
    <property type="entry name" value="K/Na/Ca-exchanger"/>
</dbReference>
<proteinExistence type="predicted"/>
<dbReference type="PANTHER" id="PTHR10846:SF8">
    <property type="entry name" value="INNER MEMBRANE PROTEIN YRBG"/>
    <property type="match status" value="1"/>
</dbReference>
<feature type="transmembrane region" description="Helical" evidence="5">
    <location>
        <begin position="213"/>
        <end position="235"/>
    </location>
</feature>
<keyword evidence="2 5" id="KW-0812">Transmembrane</keyword>
<feature type="transmembrane region" description="Helical" evidence="5">
    <location>
        <begin position="299"/>
        <end position="318"/>
    </location>
</feature>
<feature type="transmembrane region" description="Helical" evidence="5">
    <location>
        <begin position="133"/>
        <end position="154"/>
    </location>
</feature>
<reference evidence="7 8" key="1">
    <citation type="submission" date="2023-04" db="EMBL/GenBank/DDBJ databases">
        <title>Marinoamorphus aggregata gen. nov., sp. Nov., isolate from tissue of brittle star Ophioplocus japonicus.</title>
        <authorList>
            <person name="Kawano K."/>
            <person name="Sawayama S."/>
            <person name="Nakagawa S."/>
        </authorList>
    </citation>
    <scope>NUCLEOTIDE SEQUENCE [LARGE SCALE GENOMIC DNA]</scope>
    <source>
        <strain evidence="7 8">NKW23</strain>
    </source>
</reference>
<comment type="caution">
    <text evidence="7">The sequence shown here is derived from an EMBL/GenBank/DDBJ whole genome shotgun (WGS) entry which is preliminary data.</text>
</comment>
<keyword evidence="3 5" id="KW-1133">Transmembrane helix</keyword>
<feature type="domain" description="Sodium/calcium exchanger membrane region" evidence="6">
    <location>
        <begin position="178"/>
        <end position="312"/>
    </location>
</feature>
<dbReference type="PANTHER" id="PTHR10846">
    <property type="entry name" value="SODIUM/POTASSIUM/CALCIUM EXCHANGER"/>
    <property type="match status" value="1"/>
</dbReference>
<feature type="transmembrane region" description="Helical" evidence="5">
    <location>
        <begin position="72"/>
        <end position="96"/>
    </location>
</feature>
<protein>
    <submittedName>
        <fullName evidence="7">Calcium/sodium antiporter</fullName>
    </submittedName>
</protein>
<evidence type="ECO:0000313" key="7">
    <source>
        <dbReference type="EMBL" id="GMG84366.1"/>
    </source>
</evidence>
<evidence type="ECO:0000256" key="3">
    <source>
        <dbReference type="ARBA" id="ARBA00022989"/>
    </source>
</evidence>
<name>A0ABQ6LRZ8_9RHOB</name>
<feature type="domain" description="Sodium/calcium exchanger membrane region" evidence="6">
    <location>
        <begin position="8"/>
        <end position="151"/>
    </location>
</feature>
<feature type="transmembrane region" description="Helical" evidence="5">
    <location>
        <begin position="6"/>
        <end position="35"/>
    </location>
</feature>
<evidence type="ECO:0000256" key="5">
    <source>
        <dbReference type="SAM" id="Phobius"/>
    </source>
</evidence>
<evidence type="ECO:0000256" key="1">
    <source>
        <dbReference type="ARBA" id="ARBA00004141"/>
    </source>
</evidence>
<comment type="subcellular location">
    <subcellularLocation>
        <location evidence="1">Membrane</location>
        <topology evidence="1">Multi-pass membrane protein</topology>
    </subcellularLocation>
</comment>
<keyword evidence="8" id="KW-1185">Reference proteome</keyword>
<feature type="transmembrane region" description="Helical" evidence="5">
    <location>
        <begin position="175"/>
        <end position="193"/>
    </location>
</feature>
<organism evidence="7 8">
    <name type="scientific">Paralimibaculum aggregatum</name>
    <dbReference type="NCBI Taxonomy" id="3036245"/>
    <lineage>
        <taxon>Bacteria</taxon>
        <taxon>Pseudomonadati</taxon>
        <taxon>Pseudomonadota</taxon>
        <taxon>Alphaproteobacteria</taxon>
        <taxon>Rhodobacterales</taxon>
        <taxon>Paracoccaceae</taxon>
        <taxon>Paralimibaculum</taxon>
    </lineage>
</organism>
<evidence type="ECO:0000256" key="2">
    <source>
        <dbReference type="ARBA" id="ARBA00022692"/>
    </source>
</evidence>
<evidence type="ECO:0000313" key="8">
    <source>
        <dbReference type="Proteomes" id="UP001239909"/>
    </source>
</evidence>